<dbReference type="OrthoDB" id="9151999at2"/>
<dbReference type="Proteomes" id="UP000316614">
    <property type="component" value="Chromosome"/>
</dbReference>
<dbReference type="AlphaFoldDB" id="A0A514CF85"/>
<reference evidence="2 3" key="1">
    <citation type="submission" date="2019-06" db="EMBL/GenBank/DDBJ databases">
        <title>Echinicola alkalisoli sp. nov. isolated from saline soil.</title>
        <authorList>
            <person name="Sun J.-Q."/>
            <person name="Xu L."/>
        </authorList>
    </citation>
    <scope>NUCLEOTIDE SEQUENCE [LARGE SCALE GENOMIC DNA]</scope>
    <source>
        <strain evidence="2 3">LN3S3</strain>
    </source>
</reference>
<evidence type="ECO:0000313" key="3">
    <source>
        <dbReference type="Proteomes" id="UP000316614"/>
    </source>
</evidence>
<proteinExistence type="predicted"/>
<dbReference type="KEGG" id="echi:FKX85_05300"/>
<gene>
    <name evidence="2" type="ORF">FKX85_05300</name>
</gene>
<dbReference type="Pfam" id="PF13521">
    <property type="entry name" value="AAA_28"/>
    <property type="match status" value="1"/>
</dbReference>
<keyword evidence="2" id="KW-0547">Nucleotide-binding</keyword>
<keyword evidence="2" id="KW-0067">ATP-binding</keyword>
<sequence>MPNQPKKIVIIGPESTGKSTLSAALAAHFGEPWVEEYARKYIQQLDRDYHFDDLLEIAKGQIQLEDVMAKQAEALLFCDTDLHVIHVWSEHKYQKTADWILEQMARRKYDLYLLTDIDIPWEEDPLREHPDPEMRTFFYHWYDRLMHTADAPVVAISGSLDERLTKSIKAIEDYLGKTAGNQ</sequence>
<feature type="domain" description="NadR/Ttd14 AAA" evidence="1">
    <location>
        <begin position="7"/>
        <end position="163"/>
    </location>
</feature>
<evidence type="ECO:0000313" key="2">
    <source>
        <dbReference type="EMBL" id="QDH78479.1"/>
    </source>
</evidence>
<dbReference type="PANTHER" id="PTHR37512">
    <property type="entry name" value="TRIFUNCTIONAL NAD BIOSYNTHESIS/REGULATOR PROTEIN NADR"/>
    <property type="match status" value="1"/>
</dbReference>
<organism evidence="2 3">
    <name type="scientific">Echinicola soli</name>
    <dbReference type="NCBI Taxonomy" id="2591634"/>
    <lineage>
        <taxon>Bacteria</taxon>
        <taxon>Pseudomonadati</taxon>
        <taxon>Bacteroidota</taxon>
        <taxon>Cytophagia</taxon>
        <taxon>Cytophagales</taxon>
        <taxon>Cyclobacteriaceae</taxon>
        <taxon>Echinicola</taxon>
    </lineage>
</organism>
<dbReference type="PANTHER" id="PTHR37512:SF1">
    <property type="entry name" value="NADR_TTD14 AAA DOMAIN-CONTAINING PROTEIN"/>
    <property type="match status" value="1"/>
</dbReference>
<dbReference type="InterPro" id="IPR027417">
    <property type="entry name" value="P-loop_NTPase"/>
</dbReference>
<dbReference type="GO" id="GO:0005524">
    <property type="term" value="F:ATP binding"/>
    <property type="evidence" value="ECO:0007669"/>
    <property type="project" value="UniProtKB-KW"/>
</dbReference>
<dbReference type="InterPro" id="IPR038727">
    <property type="entry name" value="NadR/Ttd14_AAA_dom"/>
</dbReference>
<protein>
    <submittedName>
        <fullName evidence="2">ATP-binding protein</fullName>
    </submittedName>
</protein>
<dbReference type="RefSeq" id="WP_141613735.1">
    <property type="nucleotide sequence ID" value="NZ_CP041253.1"/>
</dbReference>
<dbReference type="Gene3D" id="3.40.50.300">
    <property type="entry name" value="P-loop containing nucleotide triphosphate hydrolases"/>
    <property type="match status" value="1"/>
</dbReference>
<dbReference type="InterPro" id="IPR052735">
    <property type="entry name" value="NAD_biosynth-regulator"/>
</dbReference>
<evidence type="ECO:0000259" key="1">
    <source>
        <dbReference type="Pfam" id="PF13521"/>
    </source>
</evidence>
<accession>A0A514CF85</accession>
<name>A0A514CF85_9BACT</name>
<dbReference type="SUPFAM" id="SSF52540">
    <property type="entry name" value="P-loop containing nucleoside triphosphate hydrolases"/>
    <property type="match status" value="1"/>
</dbReference>
<dbReference type="EMBL" id="CP041253">
    <property type="protein sequence ID" value="QDH78479.1"/>
    <property type="molecule type" value="Genomic_DNA"/>
</dbReference>
<keyword evidence="3" id="KW-1185">Reference proteome</keyword>